<dbReference type="KEGG" id="smo:SELMODRAFT_411604"/>
<dbReference type="EMBL" id="GL377580">
    <property type="protein sequence ID" value="EFJ28243.1"/>
    <property type="molecule type" value="Genomic_DNA"/>
</dbReference>
<dbReference type="HOGENOM" id="CLU_1172368_0_0_1"/>
<evidence type="ECO:0000256" key="1">
    <source>
        <dbReference type="SAM" id="MobiDB-lite"/>
    </source>
</evidence>
<keyword evidence="3" id="KW-1185">Reference proteome</keyword>
<sequence length="237" mass="27162">MAMAMAMGAGGSRAPEIRSEKRRKKKLGNQKLMEVFGEVTTWKEICDLNCRSRTARFCQQACASQPSRMNNASSPSFEATEHARFVHREIHTSPRGIWCKGTELINKDEIPTAGEKGQRSNTRRCSRVVTEKRSFVRLELKKRHPDLSQEAPQESPIFLYGVVSQFLVHPANFLRISRRGKLTNLGFRLSVQLHHLARFSCALSRIFACECGDHTGERVVWENDFYPRLLEQNTRVR</sequence>
<evidence type="ECO:0000313" key="2">
    <source>
        <dbReference type="EMBL" id="EFJ28243.1"/>
    </source>
</evidence>
<gene>
    <name evidence="2" type="ORF">SELMODRAFT_411604</name>
</gene>
<feature type="region of interest" description="Disordered" evidence="1">
    <location>
        <begin position="1"/>
        <end position="25"/>
    </location>
</feature>
<proteinExistence type="predicted"/>
<dbReference type="Proteomes" id="UP000001514">
    <property type="component" value="Unassembled WGS sequence"/>
</dbReference>
<dbReference type="InParanoid" id="D8RIG7"/>
<accession>D8RIG7</accession>
<organism evidence="3">
    <name type="scientific">Selaginella moellendorffii</name>
    <name type="common">Spikemoss</name>
    <dbReference type="NCBI Taxonomy" id="88036"/>
    <lineage>
        <taxon>Eukaryota</taxon>
        <taxon>Viridiplantae</taxon>
        <taxon>Streptophyta</taxon>
        <taxon>Embryophyta</taxon>
        <taxon>Tracheophyta</taxon>
        <taxon>Lycopodiopsida</taxon>
        <taxon>Selaginellales</taxon>
        <taxon>Selaginellaceae</taxon>
        <taxon>Selaginella</taxon>
    </lineage>
</organism>
<evidence type="ECO:0000313" key="3">
    <source>
        <dbReference type="Proteomes" id="UP000001514"/>
    </source>
</evidence>
<name>D8RIG7_SELML</name>
<dbReference type="Gramene" id="EFJ28243">
    <property type="protein sequence ID" value="EFJ28243"/>
    <property type="gene ID" value="SELMODRAFT_411604"/>
</dbReference>
<dbReference type="AlphaFoldDB" id="D8RIG7"/>
<protein>
    <submittedName>
        <fullName evidence="2">Uncharacterized protein</fullName>
    </submittedName>
</protein>
<reference evidence="2 3" key="1">
    <citation type="journal article" date="2011" name="Science">
        <title>The Selaginella genome identifies genetic changes associated with the evolution of vascular plants.</title>
        <authorList>
            <person name="Banks J.A."/>
            <person name="Nishiyama T."/>
            <person name="Hasebe M."/>
            <person name="Bowman J.L."/>
            <person name="Gribskov M."/>
            <person name="dePamphilis C."/>
            <person name="Albert V.A."/>
            <person name="Aono N."/>
            <person name="Aoyama T."/>
            <person name="Ambrose B.A."/>
            <person name="Ashton N.W."/>
            <person name="Axtell M.J."/>
            <person name="Barker E."/>
            <person name="Barker M.S."/>
            <person name="Bennetzen J.L."/>
            <person name="Bonawitz N.D."/>
            <person name="Chapple C."/>
            <person name="Cheng C."/>
            <person name="Correa L.G."/>
            <person name="Dacre M."/>
            <person name="DeBarry J."/>
            <person name="Dreyer I."/>
            <person name="Elias M."/>
            <person name="Engstrom E.M."/>
            <person name="Estelle M."/>
            <person name="Feng L."/>
            <person name="Finet C."/>
            <person name="Floyd S.K."/>
            <person name="Frommer W.B."/>
            <person name="Fujita T."/>
            <person name="Gramzow L."/>
            <person name="Gutensohn M."/>
            <person name="Harholt J."/>
            <person name="Hattori M."/>
            <person name="Heyl A."/>
            <person name="Hirai T."/>
            <person name="Hiwatashi Y."/>
            <person name="Ishikawa M."/>
            <person name="Iwata M."/>
            <person name="Karol K.G."/>
            <person name="Koehler B."/>
            <person name="Kolukisaoglu U."/>
            <person name="Kubo M."/>
            <person name="Kurata T."/>
            <person name="Lalonde S."/>
            <person name="Li K."/>
            <person name="Li Y."/>
            <person name="Litt A."/>
            <person name="Lyons E."/>
            <person name="Manning G."/>
            <person name="Maruyama T."/>
            <person name="Michael T.P."/>
            <person name="Mikami K."/>
            <person name="Miyazaki S."/>
            <person name="Morinaga S."/>
            <person name="Murata T."/>
            <person name="Mueller-Roeber B."/>
            <person name="Nelson D.R."/>
            <person name="Obara M."/>
            <person name="Oguri Y."/>
            <person name="Olmstead R.G."/>
            <person name="Onodera N."/>
            <person name="Petersen B.L."/>
            <person name="Pils B."/>
            <person name="Prigge M."/>
            <person name="Rensing S.A."/>
            <person name="Riano-Pachon D.M."/>
            <person name="Roberts A.W."/>
            <person name="Sato Y."/>
            <person name="Scheller H.V."/>
            <person name="Schulz B."/>
            <person name="Schulz C."/>
            <person name="Shakirov E.V."/>
            <person name="Shibagaki N."/>
            <person name="Shinohara N."/>
            <person name="Shippen D.E."/>
            <person name="Soerensen I."/>
            <person name="Sotooka R."/>
            <person name="Sugimoto N."/>
            <person name="Sugita M."/>
            <person name="Sumikawa N."/>
            <person name="Tanurdzic M."/>
            <person name="Theissen G."/>
            <person name="Ulvskov P."/>
            <person name="Wakazuki S."/>
            <person name="Weng J.K."/>
            <person name="Willats W.W."/>
            <person name="Wipf D."/>
            <person name="Wolf P.G."/>
            <person name="Yang L."/>
            <person name="Zimmer A.D."/>
            <person name="Zhu Q."/>
            <person name="Mitros T."/>
            <person name="Hellsten U."/>
            <person name="Loque D."/>
            <person name="Otillar R."/>
            <person name="Salamov A."/>
            <person name="Schmutz J."/>
            <person name="Shapiro H."/>
            <person name="Lindquist E."/>
            <person name="Lucas S."/>
            <person name="Rokhsar D."/>
            <person name="Grigoriev I.V."/>
        </authorList>
    </citation>
    <scope>NUCLEOTIDE SEQUENCE [LARGE SCALE GENOMIC DNA]</scope>
</reference>